<dbReference type="AlphaFoldDB" id="U2KFI6"/>
<dbReference type="STRING" id="411473.RUMCAL_00368"/>
<name>U2KFI6_9FIRM</name>
<dbReference type="HOGENOM" id="CLU_3029680_0_0_9"/>
<dbReference type="EMBL" id="AWVF01000031">
    <property type="protein sequence ID" value="ERJ97296.1"/>
    <property type="molecule type" value="Genomic_DNA"/>
</dbReference>
<proteinExistence type="predicted"/>
<dbReference type="Proteomes" id="UP000016662">
    <property type="component" value="Unassembled WGS sequence"/>
</dbReference>
<keyword evidence="2" id="KW-1185">Reference proteome</keyword>
<protein>
    <submittedName>
        <fullName evidence="1">Uncharacterized protein</fullName>
    </submittedName>
</protein>
<reference evidence="1 2" key="1">
    <citation type="submission" date="2013-07" db="EMBL/GenBank/DDBJ databases">
        <authorList>
            <person name="Weinstock G."/>
            <person name="Sodergren E."/>
            <person name="Wylie T."/>
            <person name="Fulton L."/>
            <person name="Fulton R."/>
            <person name="Fronick C."/>
            <person name="O'Laughlin M."/>
            <person name="Godfrey J."/>
            <person name="Miner T."/>
            <person name="Herter B."/>
            <person name="Appelbaum E."/>
            <person name="Cordes M."/>
            <person name="Lek S."/>
            <person name="Wollam A."/>
            <person name="Pepin K.H."/>
            <person name="Palsikar V.B."/>
            <person name="Mitreva M."/>
            <person name="Wilson R.K."/>
        </authorList>
    </citation>
    <scope>NUCLEOTIDE SEQUENCE [LARGE SCALE GENOMIC DNA]</scope>
    <source>
        <strain evidence="1 2">ATCC 27760</strain>
    </source>
</reference>
<sequence>MFTGIRHQMEKFILVLQEWNIQNVAGDLMVQDIKIIIIFGLQYRNMDGIIYNMIF</sequence>
<accession>U2KFI6</accession>
<gene>
    <name evidence="1" type="ORF">RUMCAL_00368</name>
</gene>
<organism evidence="1 2">
    <name type="scientific">Ruminococcus callidus ATCC 27760</name>
    <dbReference type="NCBI Taxonomy" id="411473"/>
    <lineage>
        <taxon>Bacteria</taxon>
        <taxon>Bacillati</taxon>
        <taxon>Bacillota</taxon>
        <taxon>Clostridia</taxon>
        <taxon>Eubacteriales</taxon>
        <taxon>Oscillospiraceae</taxon>
        <taxon>Ruminococcus</taxon>
    </lineage>
</organism>
<evidence type="ECO:0000313" key="2">
    <source>
        <dbReference type="Proteomes" id="UP000016662"/>
    </source>
</evidence>
<comment type="caution">
    <text evidence="1">The sequence shown here is derived from an EMBL/GenBank/DDBJ whole genome shotgun (WGS) entry which is preliminary data.</text>
</comment>
<evidence type="ECO:0000313" key="1">
    <source>
        <dbReference type="EMBL" id="ERJ97296.1"/>
    </source>
</evidence>